<reference evidence="2 3" key="1">
    <citation type="submission" date="2024-06" db="EMBL/GenBank/DDBJ databases">
        <title>The Natural Products Discovery Center: Release of the First 8490 Sequenced Strains for Exploring Actinobacteria Biosynthetic Diversity.</title>
        <authorList>
            <person name="Kalkreuter E."/>
            <person name="Kautsar S.A."/>
            <person name="Yang D."/>
            <person name="Bader C.D."/>
            <person name="Teijaro C.N."/>
            <person name="Fluegel L."/>
            <person name="Davis C.M."/>
            <person name="Simpson J.R."/>
            <person name="Lauterbach L."/>
            <person name="Steele A.D."/>
            <person name="Gui C."/>
            <person name="Meng S."/>
            <person name="Li G."/>
            <person name="Viehrig K."/>
            <person name="Ye F."/>
            <person name="Su P."/>
            <person name="Kiefer A.F."/>
            <person name="Nichols A."/>
            <person name="Cepeda A.J."/>
            <person name="Yan W."/>
            <person name="Fan B."/>
            <person name="Jiang Y."/>
            <person name="Adhikari A."/>
            <person name="Zheng C.-J."/>
            <person name="Schuster L."/>
            <person name="Cowan T.M."/>
            <person name="Smanski M.J."/>
            <person name="Chevrette M.G."/>
            <person name="De Carvalho L.P.S."/>
            <person name="Shen B."/>
        </authorList>
    </citation>
    <scope>NUCLEOTIDE SEQUENCE [LARGE SCALE GENOMIC DNA]</scope>
    <source>
        <strain evidence="2 3">NPDC005137</strain>
    </source>
</reference>
<name>A0ABV2ULK7_9ACTN</name>
<keyword evidence="3" id="KW-1185">Reference proteome</keyword>
<protein>
    <submittedName>
        <fullName evidence="2">Uncharacterized protein</fullName>
    </submittedName>
</protein>
<feature type="region of interest" description="Disordered" evidence="1">
    <location>
        <begin position="148"/>
        <end position="222"/>
    </location>
</feature>
<accession>A0ABV2ULK7</accession>
<dbReference type="RefSeq" id="WP_356713160.1">
    <property type="nucleotide sequence ID" value="NZ_JBEXIP010000069.1"/>
</dbReference>
<evidence type="ECO:0000313" key="2">
    <source>
        <dbReference type="EMBL" id="MET8438737.1"/>
    </source>
</evidence>
<dbReference type="EMBL" id="JBEXIP010000069">
    <property type="protein sequence ID" value="MET8438737.1"/>
    <property type="molecule type" value="Genomic_DNA"/>
</dbReference>
<gene>
    <name evidence="2" type="ORF">ABZV61_39810</name>
</gene>
<organism evidence="2 3">
    <name type="scientific">Streptomyces sp. 900116325</name>
    <dbReference type="NCBI Taxonomy" id="3154295"/>
    <lineage>
        <taxon>Bacteria</taxon>
        <taxon>Bacillati</taxon>
        <taxon>Actinomycetota</taxon>
        <taxon>Actinomycetes</taxon>
        <taxon>Kitasatosporales</taxon>
        <taxon>Streptomycetaceae</taxon>
        <taxon>Streptomyces</taxon>
    </lineage>
</organism>
<dbReference type="Proteomes" id="UP001550044">
    <property type="component" value="Unassembled WGS sequence"/>
</dbReference>
<sequence>MRAGDTVGDQMRYPIHFPAAMRSAVWLEQRRFFLAASGHARSWTWPAPRTRVSAKTGPHPPVRFPAHVLRADATSVLGASPDGTGTGIAVHRTDVVSRTSEHLVEARLGELFGFAQDPDGGPAFLLASLPSNDPTQIRPVLLRITGHRSAATPPGTRTDGVPLWRGEPDGARRAQRLRAGSSPPGPARGAGRGVPGHAQALGDGCGLQTPLGLSGTGPAAHA</sequence>
<evidence type="ECO:0000256" key="1">
    <source>
        <dbReference type="SAM" id="MobiDB-lite"/>
    </source>
</evidence>
<proteinExistence type="predicted"/>
<comment type="caution">
    <text evidence="2">The sequence shown here is derived from an EMBL/GenBank/DDBJ whole genome shotgun (WGS) entry which is preliminary data.</text>
</comment>
<evidence type="ECO:0000313" key="3">
    <source>
        <dbReference type="Proteomes" id="UP001550044"/>
    </source>
</evidence>